<keyword evidence="6 14" id="KW-0732">Signal</keyword>
<keyword evidence="8 13" id="KW-0798">TonB box</keyword>
<dbReference type="Pfam" id="PF07715">
    <property type="entry name" value="Plug"/>
    <property type="match status" value="1"/>
</dbReference>
<dbReference type="Gene3D" id="2.40.170.20">
    <property type="entry name" value="TonB-dependent receptor, beta-barrel domain"/>
    <property type="match status" value="1"/>
</dbReference>
<dbReference type="Proteomes" id="UP001181355">
    <property type="component" value="Chromosome"/>
</dbReference>
<evidence type="ECO:0000259" key="15">
    <source>
        <dbReference type="Pfam" id="PF00593"/>
    </source>
</evidence>
<dbReference type="InterPro" id="IPR012910">
    <property type="entry name" value="Plug_dom"/>
</dbReference>
<keyword evidence="11 12" id="KW-0998">Cell outer membrane</keyword>
<dbReference type="PROSITE" id="PS52016">
    <property type="entry name" value="TONB_DEPENDENT_REC_3"/>
    <property type="match status" value="1"/>
</dbReference>
<accession>A0ABY9RDN6</accession>
<dbReference type="InterPro" id="IPR037066">
    <property type="entry name" value="Plug_dom_sf"/>
</dbReference>
<organism evidence="17 18">
    <name type="scientific">Undibacterium cyanobacteriorum</name>
    <dbReference type="NCBI Taxonomy" id="3073561"/>
    <lineage>
        <taxon>Bacteria</taxon>
        <taxon>Pseudomonadati</taxon>
        <taxon>Pseudomonadota</taxon>
        <taxon>Betaproteobacteria</taxon>
        <taxon>Burkholderiales</taxon>
        <taxon>Oxalobacteraceae</taxon>
        <taxon>Undibacterium</taxon>
    </lineage>
</organism>
<dbReference type="PANTHER" id="PTHR30069">
    <property type="entry name" value="TONB-DEPENDENT OUTER MEMBRANE RECEPTOR"/>
    <property type="match status" value="1"/>
</dbReference>
<feature type="chain" id="PRO_5046094923" evidence="14">
    <location>
        <begin position="23"/>
        <end position="622"/>
    </location>
</feature>
<evidence type="ECO:0000256" key="5">
    <source>
        <dbReference type="ARBA" id="ARBA00022692"/>
    </source>
</evidence>
<evidence type="ECO:0000256" key="8">
    <source>
        <dbReference type="ARBA" id="ARBA00023077"/>
    </source>
</evidence>
<evidence type="ECO:0000256" key="10">
    <source>
        <dbReference type="ARBA" id="ARBA00023170"/>
    </source>
</evidence>
<sequence length="622" mass="67847">MNSFFKLLATAAAVAAAFPSQAQNSQSSQMAANFDTNETVVITAGRQAQVAKDVLADNLVITAEEIARSGATTVVDLLQQQRGIEISRTGGAGSVASIFIRGAGNAQSVVFIDGVRIGASTTGGATWSTIPLAQIERIEVVYGPLSSLYGADAMGGVIQLFTKKDSKAATSNASYGVGSDGLRRWNAGIFSSDAGSFSYALNAARESSDGFSAAKPGAGAYTYNLDKDGYTQKSASGNMTWKFDSDWKLGVTFLQSTLDVQFDAGPSYNDRNQQKLENTAVFLKGKFSSDWQTQLQYARGNDRVFTDASYGKSSAETLQRGWTWQNNISFGRDVLQLIAEKRNEDVTTTTAGVSGERDTNSYAAAYTLKQEAHLATASVRRDQSSQFGSHNTYNLAYGYRLTENLRANVSYGTSFRAPSFNELYYPGYGISTNRPELGKNKEIGFLYDDNVNSFSGVYYDNKVTDLLATANPCPVQQSTHKYGCAYNINKASLSGWTFAASTKLDQLRLRASVDLQDPKDDLTGNRLPRRAKQHATLGADYRWNQWSFGIENVLSGERFDDQANKNRLGGYGLLNLVSSYQFAKNWSVLARWNNIADKKYELARNYNTPGSKFFIALSMGSN</sequence>
<dbReference type="PANTHER" id="PTHR30069:SF53">
    <property type="entry name" value="COLICIN I RECEPTOR-RELATED"/>
    <property type="match status" value="1"/>
</dbReference>
<keyword evidence="7" id="KW-0406">Ion transport</keyword>
<evidence type="ECO:0000256" key="13">
    <source>
        <dbReference type="RuleBase" id="RU003357"/>
    </source>
</evidence>
<evidence type="ECO:0000256" key="7">
    <source>
        <dbReference type="ARBA" id="ARBA00023065"/>
    </source>
</evidence>
<keyword evidence="5 12" id="KW-0812">Transmembrane</keyword>
<dbReference type="RefSeq" id="WP_309480788.1">
    <property type="nucleotide sequence ID" value="NZ_CP133720.1"/>
</dbReference>
<dbReference type="InterPro" id="IPR039426">
    <property type="entry name" value="TonB-dep_rcpt-like"/>
</dbReference>
<evidence type="ECO:0000256" key="11">
    <source>
        <dbReference type="ARBA" id="ARBA00023237"/>
    </source>
</evidence>
<evidence type="ECO:0000256" key="9">
    <source>
        <dbReference type="ARBA" id="ARBA00023136"/>
    </source>
</evidence>
<dbReference type="CDD" id="cd01347">
    <property type="entry name" value="ligand_gated_channel"/>
    <property type="match status" value="1"/>
</dbReference>
<evidence type="ECO:0000256" key="3">
    <source>
        <dbReference type="ARBA" id="ARBA00022448"/>
    </source>
</evidence>
<comment type="subcellular location">
    <subcellularLocation>
        <location evidence="1 12">Cell outer membrane</location>
        <topology evidence="1 12">Multi-pass membrane protein</topology>
    </subcellularLocation>
</comment>
<feature type="domain" description="TonB-dependent receptor plug" evidence="16">
    <location>
        <begin position="54"/>
        <end position="157"/>
    </location>
</feature>
<gene>
    <name evidence="17" type="ORF">RF679_11585</name>
</gene>
<keyword evidence="10 17" id="KW-0675">Receptor</keyword>
<keyword evidence="9 12" id="KW-0472">Membrane</keyword>
<evidence type="ECO:0000256" key="12">
    <source>
        <dbReference type="PROSITE-ProRule" id="PRU01360"/>
    </source>
</evidence>
<evidence type="ECO:0000259" key="16">
    <source>
        <dbReference type="Pfam" id="PF07715"/>
    </source>
</evidence>
<dbReference type="SUPFAM" id="SSF56935">
    <property type="entry name" value="Porins"/>
    <property type="match status" value="1"/>
</dbReference>
<feature type="signal peptide" evidence="14">
    <location>
        <begin position="1"/>
        <end position="22"/>
    </location>
</feature>
<reference evidence="17" key="1">
    <citation type="submission" date="2023-09" db="EMBL/GenBank/DDBJ databases">
        <title>Undibacterium sp. 20NA77.5 isolated from freshwater.</title>
        <authorList>
            <person name="Le V."/>
            <person name="Ko S.-R."/>
            <person name="Ahn C.-Y."/>
            <person name="Oh H.-M."/>
        </authorList>
    </citation>
    <scope>NUCLEOTIDE SEQUENCE</scope>
    <source>
        <strain evidence="17">20NA77.5</strain>
    </source>
</reference>
<proteinExistence type="inferred from homology"/>
<keyword evidence="18" id="KW-1185">Reference proteome</keyword>
<evidence type="ECO:0000313" key="18">
    <source>
        <dbReference type="Proteomes" id="UP001181355"/>
    </source>
</evidence>
<evidence type="ECO:0000256" key="6">
    <source>
        <dbReference type="ARBA" id="ARBA00022729"/>
    </source>
</evidence>
<feature type="domain" description="TonB-dependent receptor-like beta-barrel" evidence="15">
    <location>
        <begin position="183"/>
        <end position="595"/>
    </location>
</feature>
<evidence type="ECO:0000256" key="2">
    <source>
        <dbReference type="ARBA" id="ARBA00009810"/>
    </source>
</evidence>
<keyword evidence="3 12" id="KW-0813">Transport</keyword>
<evidence type="ECO:0000256" key="14">
    <source>
        <dbReference type="SAM" id="SignalP"/>
    </source>
</evidence>
<keyword evidence="4 12" id="KW-1134">Transmembrane beta strand</keyword>
<comment type="similarity">
    <text evidence="2 12 13">Belongs to the TonB-dependent receptor family.</text>
</comment>
<name>A0ABY9RDN6_9BURK</name>
<dbReference type="InterPro" id="IPR036942">
    <property type="entry name" value="Beta-barrel_TonB_sf"/>
</dbReference>
<dbReference type="EMBL" id="CP133720">
    <property type="protein sequence ID" value="WMW79289.1"/>
    <property type="molecule type" value="Genomic_DNA"/>
</dbReference>
<evidence type="ECO:0000256" key="1">
    <source>
        <dbReference type="ARBA" id="ARBA00004571"/>
    </source>
</evidence>
<dbReference type="InterPro" id="IPR000531">
    <property type="entry name" value="Beta-barrel_TonB"/>
</dbReference>
<evidence type="ECO:0000313" key="17">
    <source>
        <dbReference type="EMBL" id="WMW79289.1"/>
    </source>
</evidence>
<protein>
    <submittedName>
        <fullName evidence="17">TonB-dependent receptor</fullName>
    </submittedName>
</protein>
<dbReference type="Gene3D" id="2.170.130.10">
    <property type="entry name" value="TonB-dependent receptor, plug domain"/>
    <property type="match status" value="1"/>
</dbReference>
<evidence type="ECO:0000256" key="4">
    <source>
        <dbReference type="ARBA" id="ARBA00022452"/>
    </source>
</evidence>
<dbReference type="Pfam" id="PF00593">
    <property type="entry name" value="TonB_dep_Rec_b-barrel"/>
    <property type="match status" value="1"/>
</dbReference>